<organism evidence="2 3">
    <name type="scientific">Amblyomma americanum</name>
    <name type="common">Lone star tick</name>
    <dbReference type="NCBI Taxonomy" id="6943"/>
    <lineage>
        <taxon>Eukaryota</taxon>
        <taxon>Metazoa</taxon>
        <taxon>Ecdysozoa</taxon>
        <taxon>Arthropoda</taxon>
        <taxon>Chelicerata</taxon>
        <taxon>Arachnida</taxon>
        <taxon>Acari</taxon>
        <taxon>Parasitiformes</taxon>
        <taxon>Ixodida</taxon>
        <taxon>Ixodoidea</taxon>
        <taxon>Ixodidae</taxon>
        <taxon>Amblyomminae</taxon>
        <taxon>Amblyomma</taxon>
    </lineage>
</organism>
<name>A0AAQ4ES13_AMBAM</name>
<dbReference type="AlphaFoldDB" id="A0AAQ4ES13"/>
<gene>
    <name evidence="2" type="ORF">V5799_029090</name>
</gene>
<reference evidence="2 3" key="1">
    <citation type="journal article" date="2023" name="Arcadia Sci">
        <title>De novo assembly of a long-read Amblyomma americanum tick genome.</title>
        <authorList>
            <person name="Chou S."/>
            <person name="Poskanzer K.E."/>
            <person name="Rollins M."/>
            <person name="Thuy-Boun P.S."/>
        </authorList>
    </citation>
    <scope>NUCLEOTIDE SEQUENCE [LARGE SCALE GENOMIC DNA]</scope>
    <source>
        <strain evidence="2">F_SG_1</strain>
        <tissue evidence="2">Salivary glands</tissue>
    </source>
</reference>
<evidence type="ECO:0000256" key="1">
    <source>
        <dbReference type="SAM" id="Phobius"/>
    </source>
</evidence>
<dbReference type="EMBL" id="JARKHS020011699">
    <property type="protein sequence ID" value="KAK8777566.1"/>
    <property type="molecule type" value="Genomic_DNA"/>
</dbReference>
<keyword evidence="1" id="KW-0472">Membrane</keyword>
<keyword evidence="1" id="KW-0812">Transmembrane</keyword>
<proteinExistence type="predicted"/>
<feature type="transmembrane region" description="Helical" evidence="1">
    <location>
        <begin position="7"/>
        <end position="28"/>
    </location>
</feature>
<accession>A0AAQ4ES13</accession>
<sequence>MQCKRWLGLGLVAAYGAAMTVHEVVWLYRYGPLVYFSSQLYGLDPIRLRVPPNMIAFAAILDFTAFNVTVLVPAVCIVHFVSVCDLIVLKVMLLQEDIANGQMAFTGWNCFDIDRPFVLTVMGAVITYSVVLQQLT</sequence>
<evidence type="ECO:0000313" key="3">
    <source>
        <dbReference type="Proteomes" id="UP001321473"/>
    </source>
</evidence>
<keyword evidence="1" id="KW-1133">Transmembrane helix</keyword>
<feature type="transmembrane region" description="Helical" evidence="1">
    <location>
        <begin position="55"/>
        <end position="88"/>
    </location>
</feature>
<comment type="caution">
    <text evidence="2">The sequence shown here is derived from an EMBL/GenBank/DDBJ whole genome shotgun (WGS) entry which is preliminary data.</text>
</comment>
<protein>
    <submittedName>
        <fullName evidence="2">Uncharacterized protein</fullName>
    </submittedName>
</protein>
<keyword evidence="3" id="KW-1185">Reference proteome</keyword>
<dbReference type="Proteomes" id="UP001321473">
    <property type="component" value="Unassembled WGS sequence"/>
</dbReference>
<evidence type="ECO:0000313" key="2">
    <source>
        <dbReference type="EMBL" id="KAK8777566.1"/>
    </source>
</evidence>